<dbReference type="PANTHER" id="PTHR33099">
    <property type="entry name" value="FE2OG DIOXYGENASE DOMAIN-CONTAINING PROTEIN"/>
    <property type="match status" value="1"/>
</dbReference>
<dbReference type="AlphaFoldDB" id="A0A370TV14"/>
<evidence type="ECO:0000313" key="3">
    <source>
        <dbReference type="Proteomes" id="UP000254866"/>
    </source>
</evidence>
<feature type="region of interest" description="Disordered" evidence="1">
    <location>
        <begin position="92"/>
        <end position="111"/>
    </location>
</feature>
<feature type="region of interest" description="Disordered" evidence="1">
    <location>
        <begin position="205"/>
        <end position="231"/>
    </location>
</feature>
<dbReference type="RefSeq" id="XP_031872022.1">
    <property type="nucleotide sequence ID" value="XM_032012329.1"/>
</dbReference>
<dbReference type="PANTHER" id="PTHR33099:SF7">
    <property type="entry name" value="MYND-TYPE DOMAIN-CONTAINING PROTEIN"/>
    <property type="match status" value="1"/>
</dbReference>
<name>A0A370TV14_9HELO</name>
<feature type="region of interest" description="Disordered" evidence="1">
    <location>
        <begin position="152"/>
        <end position="182"/>
    </location>
</feature>
<dbReference type="OrthoDB" id="27483at2759"/>
<feature type="region of interest" description="Disordered" evidence="1">
    <location>
        <begin position="493"/>
        <end position="516"/>
    </location>
</feature>
<feature type="compositionally biased region" description="Basic residues" evidence="1">
    <location>
        <begin position="165"/>
        <end position="175"/>
    </location>
</feature>
<feature type="compositionally biased region" description="Polar residues" evidence="1">
    <location>
        <begin position="92"/>
        <end position="102"/>
    </location>
</feature>
<accession>A0A370TV14</accession>
<feature type="region of interest" description="Disordered" evidence="1">
    <location>
        <begin position="1"/>
        <end position="63"/>
    </location>
</feature>
<dbReference type="GeneID" id="43596555"/>
<feature type="compositionally biased region" description="Low complexity" evidence="1">
    <location>
        <begin position="207"/>
        <end position="217"/>
    </location>
</feature>
<gene>
    <name evidence="2" type="ORF">BP5553_03706</name>
</gene>
<comment type="caution">
    <text evidence="2">The sequence shown here is derived from an EMBL/GenBank/DDBJ whole genome shotgun (WGS) entry which is preliminary data.</text>
</comment>
<feature type="compositionally biased region" description="Gly residues" evidence="1">
    <location>
        <begin position="493"/>
        <end position="502"/>
    </location>
</feature>
<evidence type="ECO:0000313" key="2">
    <source>
        <dbReference type="EMBL" id="RDL39366.1"/>
    </source>
</evidence>
<protein>
    <recommendedName>
        <fullName evidence="4">Fe2OG dioxygenase domain-containing protein</fullName>
    </recommendedName>
</protein>
<dbReference type="Proteomes" id="UP000254866">
    <property type="component" value="Unassembled WGS sequence"/>
</dbReference>
<evidence type="ECO:0000256" key="1">
    <source>
        <dbReference type="SAM" id="MobiDB-lite"/>
    </source>
</evidence>
<evidence type="ECO:0008006" key="4">
    <source>
        <dbReference type="Google" id="ProtNLM"/>
    </source>
</evidence>
<feature type="compositionally biased region" description="Acidic residues" evidence="1">
    <location>
        <begin position="579"/>
        <end position="594"/>
    </location>
</feature>
<proteinExistence type="predicted"/>
<reference evidence="2 3" key="1">
    <citation type="journal article" date="2018" name="IMA Fungus">
        <title>IMA Genome-F 9: Draft genome sequence of Annulohypoxylon stygium, Aspergillus mulundensis, Berkeleyomyces basicola (syn. Thielaviopsis basicola), Ceratocystis smalleyi, two Cercospora beticola strains, Coleophoma cylindrospora, Fusarium fracticaudum, Phialophora cf. hyalina, and Morchella septimelata.</title>
        <authorList>
            <person name="Wingfield B.D."/>
            <person name="Bills G.F."/>
            <person name="Dong Y."/>
            <person name="Huang W."/>
            <person name="Nel W.J."/>
            <person name="Swalarsk-Parry B.S."/>
            <person name="Vaghefi N."/>
            <person name="Wilken P.M."/>
            <person name="An Z."/>
            <person name="de Beer Z.W."/>
            <person name="De Vos L."/>
            <person name="Chen L."/>
            <person name="Duong T.A."/>
            <person name="Gao Y."/>
            <person name="Hammerbacher A."/>
            <person name="Kikkert J.R."/>
            <person name="Li Y."/>
            <person name="Li H."/>
            <person name="Li K."/>
            <person name="Li Q."/>
            <person name="Liu X."/>
            <person name="Ma X."/>
            <person name="Naidoo K."/>
            <person name="Pethybridge S.J."/>
            <person name="Sun J."/>
            <person name="Steenkamp E.T."/>
            <person name="van der Nest M.A."/>
            <person name="van Wyk S."/>
            <person name="Wingfield M.J."/>
            <person name="Xiong C."/>
            <person name="Yue Q."/>
            <person name="Zhang X."/>
        </authorList>
    </citation>
    <scope>NUCLEOTIDE SEQUENCE [LARGE SCALE GENOMIC DNA]</scope>
    <source>
        <strain evidence="2 3">BP 5553</strain>
    </source>
</reference>
<feature type="compositionally biased region" description="Pro residues" evidence="1">
    <location>
        <begin position="1"/>
        <end position="11"/>
    </location>
</feature>
<feature type="compositionally biased region" description="Gly residues" evidence="1">
    <location>
        <begin position="218"/>
        <end position="228"/>
    </location>
</feature>
<sequence length="627" mass="68776">MAHMPPPPPPQTLNHPIRISTPSHHDSDSDSDSDPDSDVATPSALSPSTPRRITSDPSKGISERLLDQLRSTIEGYPSFANYCCGGNIPVTSSSRNSRSPQDPSKAPITASPVTLRFDTISGNVSKLTFPPEPEDEKGKGKKKVEIEDLLGSCTPDISGDEKPGRGTRVRGRRSSAKLGKEKLSVDVHPSDLGIIDTIKQILLPRAGSPSSNDNSPSGGKGNWDGGGNQNWKERKEHWGVRAELCELSAYFSSSSNTQTPFETLPKWGSHFATLVICLPYAHQGGGQLITHKDPVTNKTHSTLFPTSSINPTITWAAFPRTTSHSILPITCGHLITLTYNLYITEAIGGIMQRYPIADPRLSPLFKIGKGMLENPDFLPEGGVLAQYCVHRYSHTSKSTQNLMPYSLLGIDATVFCVFRTLGLNTYVGPILGDEAWDEWQQVKEERLFSKIYRDNDEDMDVEEGEDEDDEEEGEVMRLGMKWHRLRMVGGNGGGAVGGNLGKGEGKPTQKSGEGGVFRVGVDPSSFINKHYPLHLLRNVIYLNESSDHGWEIAMANLKLNPNPSHSSAKKRMGQKQQEDGEDEDEDETGDEKEDMELMWQYSHAVILIEVPAMGQKGRSRGSPVLNI</sequence>
<organism evidence="2 3">
    <name type="scientific">Venustampulla echinocandica</name>
    <dbReference type="NCBI Taxonomy" id="2656787"/>
    <lineage>
        <taxon>Eukaryota</taxon>
        <taxon>Fungi</taxon>
        <taxon>Dikarya</taxon>
        <taxon>Ascomycota</taxon>
        <taxon>Pezizomycotina</taxon>
        <taxon>Leotiomycetes</taxon>
        <taxon>Helotiales</taxon>
        <taxon>Pleuroascaceae</taxon>
        <taxon>Venustampulla</taxon>
    </lineage>
</organism>
<dbReference type="EMBL" id="NPIC01000002">
    <property type="protein sequence ID" value="RDL39366.1"/>
    <property type="molecule type" value="Genomic_DNA"/>
</dbReference>
<feature type="region of interest" description="Disordered" evidence="1">
    <location>
        <begin position="561"/>
        <end position="594"/>
    </location>
</feature>
<keyword evidence="3" id="KW-1185">Reference proteome</keyword>
<feature type="compositionally biased region" description="Polar residues" evidence="1">
    <location>
        <begin position="43"/>
        <end position="57"/>
    </location>
</feature>